<reference evidence="4 5" key="1">
    <citation type="journal article" date="2017" name="Environ. Sci. Technol.">
        <title>Organohalide Respiration with Chlorinated Ethenes under Low pH Conditions.</title>
        <authorList>
            <person name="Yang Y."/>
            <person name="Capiro N.L."/>
            <person name="Marcet T.F."/>
            <person name="Yan J."/>
            <person name="Pennell K.D."/>
            <person name="Loffler F.E."/>
        </authorList>
    </citation>
    <scope>NUCLEOTIDE SEQUENCE [LARGE SCALE GENOMIC DNA]</scope>
    <source>
        <strain evidence="4 5">ACSDCE</strain>
    </source>
</reference>
<evidence type="ECO:0000256" key="3">
    <source>
        <dbReference type="RuleBase" id="RU000363"/>
    </source>
</evidence>
<evidence type="ECO:0000313" key="4">
    <source>
        <dbReference type="EMBL" id="QIR75812.1"/>
    </source>
</evidence>
<dbReference type="RefSeq" id="WP_167749726.1">
    <property type="nucleotide sequence ID" value="NZ_CP039734.2"/>
</dbReference>
<comment type="similarity">
    <text evidence="1 3">Belongs to the short-chain dehydrogenases/reductases (SDR) family.</text>
</comment>
<dbReference type="PROSITE" id="PS00061">
    <property type="entry name" value="ADH_SHORT"/>
    <property type="match status" value="1"/>
</dbReference>
<dbReference type="PANTHER" id="PTHR44169:SF6">
    <property type="entry name" value="NADPH-DEPENDENT 1-ACYLDIHYDROXYACETONE PHOSPHATE REDUCTASE"/>
    <property type="match status" value="1"/>
</dbReference>
<protein>
    <submittedName>
        <fullName evidence="4">SDR family NAD(P)-dependent oxidoreductase</fullName>
    </submittedName>
</protein>
<gene>
    <name evidence="4" type="ORF">FA584_06130</name>
</gene>
<dbReference type="SUPFAM" id="SSF51735">
    <property type="entry name" value="NAD(P)-binding Rossmann-fold domains"/>
    <property type="match status" value="1"/>
</dbReference>
<evidence type="ECO:0000313" key="5">
    <source>
        <dbReference type="Proteomes" id="UP000502831"/>
    </source>
</evidence>
<organism evidence="4 5">
    <name type="scientific">Sulfurospirillum diekertiae</name>
    <dbReference type="NCBI Taxonomy" id="1854492"/>
    <lineage>
        <taxon>Bacteria</taxon>
        <taxon>Pseudomonadati</taxon>
        <taxon>Campylobacterota</taxon>
        <taxon>Epsilonproteobacteria</taxon>
        <taxon>Campylobacterales</taxon>
        <taxon>Sulfurospirillaceae</taxon>
        <taxon>Sulfurospirillum</taxon>
    </lineage>
</organism>
<sequence>MKKARSILITGCSSGIGYTCAHGLQKQGYNVFATCRKDEDVKRLQAEGLNACKLDLCDSGSLHVALAWMLSQTDGRIDVLFNNASFGQPGAVEDLKRDVLREQFETNVFGSVELTNLVLPYMRKQGHGRIIFNSSILGFVAMSYRGAYNASKFAIEGLADTLRLELHGSGVDVVLIEPGPIRSHFRKNALAKFLANIDQERSAHKAIYEKTLERLQKSGDSAFTLGAVAVLKVLVEAMESAKPKFRYPVTFPTKLFTVLKRILPTCIMDSIARKAGE</sequence>
<dbReference type="PRINTS" id="PR00080">
    <property type="entry name" value="SDRFAMILY"/>
</dbReference>
<dbReference type="CDD" id="cd05374">
    <property type="entry name" value="17beta-HSD-like_SDR_c"/>
    <property type="match status" value="1"/>
</dbReference>
<dbReference type="InterPro" id="IPR036291">
    <property type="entry name" value="NAD(P)-bd_dom_sf"/>
</dbReference>
<dbReference type="Pfam" id="PF00106">
    <property type="entry name" value="adh_short"/>
    <property type="match status" value="1"/>
</dbReference>
<dbReference type="InterPro" id="IPR002347">
    <property type="entry name" value="SDR_fam"/>
</dbReference>
<accession>A0A6G9VSG8</accession>
<dbReference type="PRINTS" id="PR00081">
    <property type="entry name" value="GDHRDH"/>
</dbReference>
<dbReference type="PANTHER" id="PTHR44169">
    <property type="entry name" value="NADPH-DEPENDENT 1-ACYLDIHYDROXYACETONE PHOSPHATE REDUCTASE"/>
    <property type="match status" value="1"/>
</dbReference>
<dbReference type="EMBL" id="CP039734">
    <property type="protein sequence ID" value="QIR75812.1"/>
    <property type="molecule type" value="Genomic_DNA"/>
</dbReference>
<dbReference type="AlphaFoldDB" id="A0A6G9VSG8"/>
<proteinExistence type="inferred from homology"/>
<evidence type="ECO:0000256" key="2">
    <source>
        <dbReference type="ARBA" id="ARBA00023002"/>
    </source>
</evidence>
<dbReference type="InterPro" id="IPR020904">
    <property type="entry name" value="Sc_DH/Rdtase_CS"/>
</dbReference>
<dbReference type="Gene3D" id="3.40.50.720">
    <property type="entry name" value="NAD(P)-binding Rossmann-like Domain"/>
    <property type="match status" value="1"/>
</dbReference>
<name>A0A6G9VSG8_9BACT</name>
<dbReference type="Proteomes" id="UP000502831">
    <property type="component" value="Chromosome"/>
</dbReference>
<dbReference type="GO" id="GO:0016491">
    <property type="term" value="F:oxidoreductase activity"/>
    <property type="evidence" value="ECO:0007669"/>
    <property type="project" value="UniProtKB-KW"/>
</dbReference>
<keyword evidence="2" id="KW-0560">Oxidoreductase</keyword>
<evidence type="ECO:0000256" key="1">
    <source>
        <dbReference type="ARBA" id="ARBA00006484"/>
    </source>
</evidence>